<keyword evidence="4" id="KW-0645">Protease</keyword>
<evidence type="ECO:0000256" key="12">
    <source>
        <dbReference type="SAM" id="Phobius"/>
    </source>
</evidence>
<evidence type="ECO:0000256" key="9">
    <source>
        <dbReference type="ARBA" id="ARBA00022989"/>
    </source>
</evidence>
<dbReference type="InterPro" id="IPR007369">
    <property type="entry name" value="Peptidase_A22B_SPP"/>
</dbReference>
<reference evidence="15 16" key="1">
    <citation type="submission" date="2018-04" db="EMBL/GenBank/DDBJ databases">
        <authorList>
            <person name="Vogel A."/>
        </authorList>
    </citation>
    <scope>NUCLEOTIDE SEQUENCE [LARGE SCALE GENOMIC DNA]</scope>
</reference>
<feature type="transmembrane region" description="Helical" evidence="12">
    <location>
        <begin position="384"/>
        <end position="402"/>
    </location>
</feature>
<dbReference type="FunFam" id="3.50.30.30:FF:000007">
    <property type="entry name" value="Signal peptide peptidase-like 3"/>
    <property type="match status" value="1"/>
</dbReference>
<evidence type="ECO:0000256" key="4">
    <source>
        <dbReference type="ARBA" id="ARBA00022670"/>
    </source>
</evidence>
<dbReference type="EMBL" id="OOIL02001545">
    <property type="protein sequence ID" value="VFQ76404.1"/>
    <property type="molecule type" value="Genomic_DNA"/>
</dbReference>
<dbReference type="GO" id="GO:0098553">
    <property type="term" value="C:lumenal side of endoplasmic reticulum membrane"/>
    <property type="evidence" value="ECO:0007669"/>
    <property type="project" value="TreeGrafter"/>
</dbReference>
<dbReference type="PANTHER" id="PTHR12174:SF102">
    <property type="entry name" value="SIGNAL PEPTIDE PEPTIDASE-LIKE 4"/>
    <property type="match status" value="1"/>
</dbReference>
<accession>A0A484LJC8</accession>
<comment type="similarity">
    <text evidence="3">Belongs to the peptidase A22B family.</text>
</comment>
<dbReference type="GO" id="GO:0042500">
    <property type="term" value="F:aspartic endopeptidase activity, intramembrane cleaving"/>
    <property type="evidence" value="ECO:0007669"/>
    <property type="project" value="InterPro"/>
</dbReference>
<comment type="subcellular location">
    <subcellularLocation>
        <location evidence="2">Endosome membrane</location>
        <topology evidence="2">Multi-pass membrane protein</topology>
    </subcellularLocation>
</comment>
<evidence type="ECO:0000256" key="13">
    <source>
        <dbReference type="SAM" id="SignalP"/>
    </source>
</evidence>
<feature type="transmembrane region" description="Helical" evidence="12">
    <location>
        <begin position="439"/>
        <end position="463"/>
    </location>
</feature>
<evidence type="ECO:0000256" key="6">
    <source>
        <dbReference type="ARBA" id="ARBA00022729"/>
    </source>
</evidence>
<keyword evidence="11" id="KW-0325">Glycoprotein</keyword>
<keyword evidence="10 12" id="KW-0472">Membrane</keyword>
<dbReference type="GO" id="GO:0005765">
    <property type="term" value="C:lysosomal membrane"/>
    <property type="evidence" value="ECO:0007669"/>
    <property type="project" value="TreeGrafter"/>
</dbReference>
<feature type="transmembrane region" description="Helical" evidence="12">
    <location>
        <begin position="357"/>
        <end position="377"/>
    </location>
</feature>
<evidence type="ECO:0000256" key="2">
    <source>
        <dbReference type="ARBA" id="ARBA00004337"/>
    </source>
</evidence>
<evidence type="ECO:0000313" key="15">
    <source>
        <dbReference type="EMBL" id="VFQ76404.1"/>
    </source>
</evidence>
<dbReference type="InterPro" id="IPR046450">
    <property type="entry name" value="PA_dom_sf"/>
</dbReference>
<keyword evidence="16" id="KW-1185">Reference proteome</keyword>
<feature type="transmembrane region" description="Helical" evidence="12">
    <location>
        <begin position="205"/>
        <end position="223"/>
    </location>
</feature>
<dbReference type="GO" id="GO:0030660">
    <property type="term" value="C:Golgi-associated vesicle membrane"/>
    <property type="evidence" value="ECO:0007669"/>
    <property type="project" value="TreeGrafter"/>
</dbReference>
<feature type="chain" id="PRO_5019824556" description="PA domain-containing protein" evidence="13">
    <location>
        <begin position="36"/>
        <end position="548"/>
    </location>
</feature>
<dbReference type="Pfam" id="PF04258">
    <property type="entry name" value="Peptidase_A22B"/>
    <property type="match status" value="1"/>
</dbReference>
<evidence type="ECO:0000256" key="7">
    <source>
        <dbReference type="ARBA" id="ARBA00022753"/>
    </source>
</evidence>
<feature type="transmembrane region" description="Helical" evidence="12">
    <location>
        <begin position="255"/>
        <end position="278"/>
    </location>
</feature>
<dbReference type="GO" id="GO:0033619">
    <property type="term" value="P:membrane protein proteolysis"/>
    <property type="evidence" value="ECO:0007669"/>
    <property type="project" value="TreeGrafter"/>
</dbReference>
<proteinExistence type="inferred from homology"/>
<keyword evidence="7" id="KW-0967">Endosome</keyword>
<evidence type="ECO:0000259" key="14">
    <source>
        <dbReference type="Pfam" id="PF02225"/>
    </source>
</evidence>
<evidence type="ECO:0000256" key="10">
    <source>
        <dbReference type="ARBA" id="ARBA00023136"/>
    </source>
</evidence>
<dbReference type="OrthoDB" id="29661at2759"/>
<dbReference type="AlphaFoldDB" id="A0A484LJC8"/>
<dbReference type="Proteomes" id="UP000595140">
    <property type="component" value="Unassembled WGS sequence"/>
</dbReference>
<dbReference type="GO" id="GO:0010008">
    <property type="term" value="C:endosome membrane"/>
    <property type="evidence" value="ECO:0007669"/>
    <property type="project" value="UniProtKB-SubCell"/>
</dbReference>
<dbReference type="Pfam" id="PF02225">
    <property type="entry name" value="PA"/>
    <property type="match status" value="1"/>
</dbReference>
<evidence type="ECO:0000256" key="8">
    <source>
        <dbReference type="ARBA" id="ARBA00022801"/>
    </source>
</evidence>
<evidence type="ECO:0000256" key="11">
    <source>
        <dbReference type="ARBA" id="ARBA00023180"/>
    </source>
</evidence>
<dbReference type="PANTHER" id="PTHR12174">
    <property type="entry name" value="SIGNAL PEPTIDE PEPTIDASE"/>
    <property type="match status" value="1"/>
</dbReference>
<dbReference type="SMART" id="SM00730">
    <property type="entry name" value="PSN"/>
    <property type="match status" value="1"/>
</dbReference>
<feature type="transmembrane region" description="Helical" evidence="12">
    <location>
        <begin position="284"/>
        <end position="315"/>
    </location>
</feature>
<dbReference type="SUPFAM" id="SSF52025">
    <property type="entry name" value="PA domain"/>
    <property type="match status" value="1"/>
</dbReference>
<feature type="domain" description="PA" evidence="14">
    <location>
        <begin position="100"/>
        <end position="178"/>
    </location>
</feature>
<dbReference type="InterPro" id="IPR003137">
    <property type="entry name" value="PA_domain"/>
</dbReference>
<feature type="signal peptide" evidence="13">
    <location>
        <begin position="1"/>
        <end position="35"/>
    </location>
</feature>
<gene>
    <name evidence="15" type="ORF">CCAM_LOCUS18180</name>
</gene>
<feature type="transmembrane region" description="Helical" evidence="12">
    <location>
        <begin position="500"/>
        <end position="519"/>
    </location>
</feature>
<evidence type="ECO:0000256" key="1">
    <source>
        <dbReference type="ARBA" id="ARBA00003012"/>
    </source>
</evidence>
<feature type="transmembrane region" description="Helical" evidence="12">
    <location>
        <begin position="327"/>
        <end position="351"/>
    </location>
</feature>
<comment type="function">
    <text evidence="1">Intramembrane-cleaving aspartic protease (I-CLiP) that cleaves type II membrane signal peptides in the hydrophobic plane of the membrane.</text>
</comment>
<sequence length="548" mass="60427">MESKSTSPYRSVRTVVVLPALLLLLLMSCSGRVQGGDIVHHDDVAPRRAGCDNNFVLVKVATWINGKEEMEFVGVGARFGPTLESKEKRANQTRLAIADPPDLCSKPKNKLTGEAILVHRGNCSFTTKANVADDAGASSILIINNQTELFKMVCQGNETDLVIGIPAIMLPQDAGRSLIDNIMNKSRVSVQLYSPRRPVVDVAEVFLWLMAVVTILCASYWSAWSAREAAIQQDKLLKDGSDEYRGMDATQTSGVVDINTMSAILFVVMASCFLIMLYKLMSAWFLEILVVLFCIGGVEGLLTCLVALLSCFRWFGSAAETFVKVPLLGAVSYLTLAVSPFCIAFAVMWAVFRRVSFAWIGQDILGIALIVTVLQVVRVPNLKVGTVLLGCAFLYDLFWVFVSKWWFHESVMIVVARGDKSGEDGIPMLLKIPRMFDPWGGYSVIGFGDIILPGLLVAFSLRYDWLSKKSLRTGYFLWAMMAYGLGLLVTYLALNLMDGHGQPALLYIVPFTLGTFLTLGKKRGDLKHLWTKGDPDRPCPHVQLQPAD</sequence>
<keyword evidence="8" id="KW-0378">Hydrolase</keyword>
<organism evidence="15 16">
    <name type="scientific">Cuscuta campestris</name>
    <dbReference type="NCBI Taxonomy" id="132261"/>
    <lineage>
        <taxon>Eukaryota</taxon>
        <taxon>Viridiplantae</taxon>
        <taxon>Streptophyta</taxon>
        <taxon>Embryophyta</taxon>
        <taxon>Tracheophyta</taxon>
        <taxon>Spermatophyta</taxon>
        <taxon>Magnoliopsida</taxon>
        <taxon>eudicotyledons</taxon>
        <taxon>Gunneridae</taxon>
        <taxon>Pentapetalae</taxon>
        <taxon>asterids</taxon>
        <taxon>lamiids</taxon>
        <taxon>Solanales</taxon>
        <taxon>Convolvulaceae</taxon>
        <taxon>Cuscuteae</taxon>
        <taxon>Cuscuta</taxon>
        <taxon>Cuscuta subgen. Grammica</taxon>
        <taxon>Cuscuta sect. Cleistogrammica</taxon>
    </lineage>
</organism>
<dbReference type="InterPro" id="IPR006639">
    <property type="entry name" value="Preselin/SPP"/>
</dbReference>
<dbReference type="GO" id="GO:0098554">
    <property type="term" value="C:cytoplasmic side of endoplasmic reticulum membrane"/>
    <property type="evidence" value="ECO:0007669"/>
    <property type="project" value="TreeGrafter"/>
</dbReference>
<keyword evidence="9 12" id="KW-1133">Transmembrane helix</keyword>
<dbReference type="PROSITE" id="PS51257">
    <property type="entry name" value="PROKAR_LIPOPROTEIN"/>
    <property type="match status" value="1"/>
</dbReference>
<dbReference type="Gene3D" id="3.50.30.30">
    <property type="match status" value="1"/>
</dbReference>
<feature type="transmembrane region" description="Helical" evidence="12">
    <location>
        <begin position="475"/>
        <end position="494"/>
    </location>
</feature>
<evidence type="ECO:0000256" key="3">
    <source>
        <dbReference type="ARBA" id="ARBA00006859"/>
    </source>
</evidence>
<keyword evidence="6 13" id="KW-0732">Signal</keyword>
<evidence type="ECO:0000256" key="5">
    <source>
        <dbReference type="ARBA" id="ARBA00022692"/>
    </source>
</evidence>
<name>A0A484LJC8_9ASTE</name>
<evidence type="ECO:0000313" key="16">
    <source>
        <dbReference type="Proteomes" id="UP000595140"/>
    </source>
</evidence>
<protein>
    <recommendedName>
        <fullName evidence="14">PA domain-containing protein</fullName>
    </recommendedName>
</protein>
<keyword evidence="5 12" id="KW-0812">Transmembrane</keyword>